<feature type="region of interest" description="Disordered" evidence="1">
    <location>
        <begin position="379"/>
        <end position="439"/>
    </location>
</feature>
<protein>
    <submittedName>
        <fullName evidence="5">Uncharacterized protein</fullName>
    </submittedName>
</protein>
<name>B8LU63_TALSN</name>
<sequence>MAEAVGLASGLLTLASFAFQSSVTLYETVKSFNSHPKRVRDLLEELEALIAVLGPLNDMVKNPAGTSLPALDLPLKRCGNACKEFEQQLMKCLSRSGGDRTSFRDWARLRYMSDDIDGFRRLLAGYKLTISIALTDATLHQSSITAEILENHKHLIEVAKDDLEAHLESIDEKLERVLGPAVAASERDTLEMQEMKEERLSTERCLQICARLSEHIEQIQLHPEHNDHHAGSPEPGAVPEMIVNQGLQQCKESLILTAAKLEKHMQDIMNRMLAKSRSHLTSDEEIANLTRLRDEWETARQCIGICSQADKHLKETVTTIENYGTGDAIQFMISTNGQIIHGKNRGLGWRTRQVGGHLSDDSLQQLSRDMTSINLRRTADEELSQDTQQPTSADQESQTQAYRERYGRGYQLTPKSSLGNTPASFNQSGGSSGPAPCEYSEKEVTLSQLFHERKLLDDRKAQPRRILIQERAGIPLRRLKGMSDLDEFFHQEFFKHEAERDSLVLKLQKTALDQTHKKTLLLLDGLDEVSEYRNASRADQTKIFNSLLNEDNVIITSRPHAVKLLGLTPFDLELETIGFHLNQVQAYLAKAMTDPDTRLVRIPIQLDPLCYSWDNDFRSGALLQTMTAVYQAIVDIKLSSVETGSLSMMTWDLDRHREYAPSSSRCPPNSGVAQGCSKTTKGFPR</sequence>
<feature type="region of interest" description="Disordered" evidence="1">
    <location>
        <begin position="662"/>
        <end position="685"/>
    </location>
</feature>
<dbReference type="Proteomes" id="UP000001745">
    <property type="component" value="Unassembled WGS sequence"/>
</dbReference>
<feature type="compositionally biased region" description="Polar residues" evidence="1">
    <location>
        <begin position="385"/>
        <end position="401"/>
    </location>
</feature>
<proteinExistence type="predicted"/>
<dbReference type="STRING" id="441959.B8LU63"/>
<dbReference type="OrthoDB" id="5068804at2759"/>
<dbReference type="eggNOG" id="ENOG502SICT">
    <property type="taxonomic scope" value="Eukaryota"/>
</dbReference>
<organism evidence="5 6">
    <name type="scientific">Talaromyces stipitatus (strain ATCC 10500 / CBS 375.48 / QM 6759 / NRRL 1006)</name>
    <name type="common">Penicillium stipitatum</name>
    <dbReference type="NCBI Taxonomy" id="441959"/>
    <lineage>
        <taxon>Eukaryota</taxon>
        <taxon>Fungi</taxon>
        <taxon>Dikarya</taxon>
        <taxon>Ascomycota</taxon>
        <taxon>Pezizomycotina</taxon>
        <taxon>Eurotiomycetes</taxon>
        <taxon>Eurotiomycetidae</taxon>
        <taxon>Eurotiales</taxon>
        <taxon>Trichocomaceae</taxon>
        <taxon>Talaromyces</taxon>
        <taxon>Talaromyces sect. Talaromyces</taxon>
    </lineage>
</organism>
<evidence type="ECO:0000313" key="5">
    <source>
        <dbReference type="EMBL" id="EED22535.1"/>
    </source>
</evidence>
<reference evidence="6" key="1">
    <citation type="journal article" date="2015" name="Genome Announc.">
        <title>Genome sequence of the AIDS-associated pathogen Penicillium marneffei (ATCC18224) and its near taxonomic relative Talaromyces stipitatus (ATCC10500).</title>
        <authorList>
            <person name="Nierman W.C."/>
            <person name="Fedorova-Abrams N.D."/>
            <person name="Andrianopoulos A."/>
        </authorList>
    </citation>
    <scope>NUCLEOTIDE SEQUENCE [LARGE SCALE GENOMIC DNA]</scope>
    <source>
        <strain evidence="6">ATCC 10500 / CBS 375.48 / QM 6759 / NRRL 1006</strain>
    </source>
</reference>
<dbReference type="VEuPathDB" id="FungiDB:TSTA_060300"/>
<dbReference type="Pfam" id="PF23238">
    <property type="entry name" value="DUF7068"/>
    <property type="match status" value="1"/>
</dbReference>
<dbReference type="GeneID" id="8101165"/>
<feature type="chain" id="PRO_5002874469" evidence="2">
    <location>
        <begin position="19"/>
        <end position="685"/>
    </location>
</feature>
<dbReference type="InterPro" id="IPR055496">
    <property type="entry name" value="DUF7068"/>
</dbReference>
<evidence type="ECO:0000256" key="1">
    <source>
        <dbReference type="SAM" id="MobiDB-lite"/>
    </source>
</evidence>
<dbReference type="RefSeq" id="XP_002339922.1">
    <property type="nucleotide sequence ID" value="XM_002339881.1"/>
</dbReference>
<dbReference type="InterPro" id="IPR031348">
    <property type="entry name" value="PigL_N"/>
</dbReference>
<dbReference type="Gene3D" id="3.40.50.300">
    <property type="entry name" value="P-loop containing nucleotide triphosphate hydrolases"/>
    <property type="match status" value="1"/>
</dbReference>
<evidence type="ECO:0000313" key="6">
    <source>
        <dbReference type="Proteomes" id="UP000001745"/>
    </source>
</evidence>
<evidence type="ECO:0000256" key="2">
    <source>
        <dbReference type="SAM" id="SignalP"/>
    </source>
</evidence>
<keyword evidence="6" id="KW-1185">Reference proteome</keyword>
<dbReference type="InParanoid" id="B8LU63"/>
<feature type="compositionally biased region" description="Polar residues" evidence="1">
    <location>
        <begin position="676"/>
        <end position="685"/>
    </location>
</feature>
<dbReference type="EMBL" id="EQ962652">
    <property type="protein sequence ID" value="EED22535.1"/>
    <property type="molecule type" value="Genomic_DNA"/>
</dbReference>
<dbReference type="InterPro" id="IPR027417">
    <property type="entry name" value="P-loop_NTPase"/>
</dbReference>
<keyword evidence="2" id="KW-0732">Signal</keyword>
<gene>
    <name evidence="5" type="ORF">TSTA_060300</name>
</gene>
<feature type="compositionally biased region" description="Polar residues" evidence="1">
    <location>
        <begin position="413"/>
        <end position="429"/>
    </location>
</feature>
<evidence type="ECO:0000259" key="3">
    <source>
        <dbReference type="Pfam" id="PF17111"/>
    </source>
</evidence>
<accession>B8LU63</accession>
<dbReference type="Pfam" id="PF17111">
    <property type="entry name" value="PigL_N"/>
    <property type="match status" value="1"/>
</dbReference>
<feature type="domain" description="Azaphilone pigments biosynthesis cluster protein L N-terminal" evidence="3">
    <location>
        <begin position="2"/>
        <end position="210"/>
    </location>
</feature>
<feature type="domain" description="DUF7068" evidence="4">
    <location>
        <begin position="599"/>
        <end position="622"/>
    </location>
</feature>
<dbReference type="HOGENOM" id="CLU_401791_0_0_1"/>
<feature type="signal peptide" evidence="2">
    <location>
        <begin position="1"/>
        <end position="18"/>
    </location>
</feature>
<dbReference type="AlphaFoldDB" id="B8LU63"/>
<evidence type="ECO:0000259" key="4">
    <source>
        <dbReference type="Pfam" id="PF23238"/>
    </source>
</evidence>
<dbReference type="PhylomeDB" id="B8LU63"/>